<keyword evidence="3" id="KW-1185">Reference proteome</keyword>
<feature type="region of interest" description="Disordered" evidence="1">
    <location>
        <begin position="67"/>
        <end position="86"/>
    </location>
</feature>
<dbReference type="AlphaFoldDB" id="A0A5B7IVV8"/>
<proteinExistence type="predicted"/>
<organism evidence="2 3">
    <name type="scientific">Portunus trituberculatus</name>
    <name type="common">Swimming crab</name>
    <name type="synonym">Neptunus trituberculatus</name>
    <dbReference type="NCBI Taxonomy" id="210409"/>
    <lineage>
        <taxon>Eukaryota</taxon>
        <taxon>Metazoa</taxon>
        <taxon>Ecdysozoa</taxon>
        <taxon>Arthropoda</taxon>
        <taxon>Crustacea</taxon>
        <taxon>Multicrustacea</taxon>
        <taxon>Malacostraca</taxon>
        <taxon>Eumalacostraca</taxon>
        <taxon>Eucarida</taxon>
        <taxon>Decapoda</taxon>
        <taxon>Pleocyemata</taxon>
        <taxon>Brachyura</taxon>
        <taxon>Eubrachyura</taxon>
        <taxon>Portunoidea</taxon>
        <taxon>Portunidae</taxon>
        <taxon>Portuninae</taxon>
        <taxon>Portunus</taxon>
    </lineage>
</organism>
<accession>A0A5B7IVV8</accession>
<evidence type="ECO:0000256" key="1">
    <source>
        <dbReference type="SAM" id="MobiDB-lite"/>
    </source>
</evidence>
<evidence type="ECO:0000313" key="3">
    <source>
        <dbReference type="Proteomes" id="UP000324222"/>
    </source>
</evidence>
<sequence>MCDSEDVAEMSAKMRGRMNMKTKMLWGQKEEARVRALLRHPAVVWQAARQAVFCVIITVGENNYLKSCNSRGDNNTTHATSSRRRR</sequence>
<dbReference type="Proteomes" id="UP000324222">
    <property type="component" value="Unassembled WGS sequence"/>
</dbReference>
<name>A0A5B7IVV8_PORTR</name>
<feature type="compositionally biased region" description="Polar residues" evidence="1">
    <location>
        <begin position="67"/>
        <end position="80"/>
    </location>
</feature>
<dbReference type="EMBL" id="VSRR010071126">
    <property type="protein sequence ID" value="MPC86329.1"/>
    <property type="molecule type" value="Genomic_DNA"/>
</dbReference>
<evidence type="ECO:0000313" key="2">
    <source>
        <dbReference type="EMBL" id="MPC86329.1"/>
    </source>
</evidence>
<gene>
    <name evidence="2" type="ORF">E2C01_081152</name>
</gene>
<reference evidence="2 3" key="1">
    <citation type="submission" date="2019-05" db="EMBL/GenBank/DDBJ databases">
        <title>Another draft genome of Portunus trituberculatus and its Hox gene families provides insights of decapod evolution.</title>
        <authorList>
            <person name="Jeong J.-H."/>
            <person name="Song I."/>
            <person name="Kim S."/>
            <person name="Choi T."/>
            <person name="Kim D."/>
            <person name="Ryu S."/>
            <person name="Kim W."/>
        </authorList>
    </citation>
    <scope>NUCLEOTIDE SEQUENCE [LARGE SCALE GENOMIC DNA]</scope>
    <source>
        <tissue evidence="2">Muscle</tissue>
    </source>
</reference>
<protein>
    <submittedName>
        <fullName evidence="2">Uncharacterized protein</fullName>
    </submittedName>
</protein>
<comment type="caution">
    <text evidence="2">The sequence shown here is derived from an EMBL/GenBank/DDBJ whole genome shotgun (WGS) entry which is preliminary data.</text>
</comment>